<dbReference type="Pfam" id="PF05728">
    <property type="entry name" value="UPF0227"/>
    <property type="match status" value="1"/>
</dbReference>
<evidence type="ECO:0000256" key="7">
    <source>
        <dbReference type="ARBA" id="ARBA00042645"/>
    </source>
</evidence>
<dbReference type="EMBL" id="PVNK01000288">
    <property type="protein sequence ID" value="PRP90268.1"/>
    <property type="molecule type" value="Genomic_DNA"/>
</dbReference>
<dbReference type="PANTHER" id="PTHR16138:SF7">
    <property type="entry name" value="PALMITOYL-PROTEIN THIOESTERASE ABHD10, MITOCHONDRIAL"/>
    <property type="match status" value="1"/>
</dbReference>
<sequence>MTPIRHAYLHGFASSNFSRKGQALRRFYAEQGRELHTPNLNAPSFAELTYTSMLGALDEFDRALDEREGSGPEPARWRFVGSSMGGYLAARWAQLHPERVDRLILLCPAFDFVARWPTLIGPDNFERWRERGHMSLPDGTGTPVDVHFGLVEDAMTHPPRPIVTCPTVIIHGTRDTIVPIESSRSYAQAQPQVRLVEVDDDHLLANSLETIEAHALRELIAPKPTLYWDFFGPTAQGTAEHFHGHLDEFLAREGFADCETGVEGVEPGRHVAAWCRCPEELVSTLGRALRPRRVE</sequence>
<comment type="function">
    <text evidence="9">Acts as an acyl-protein thioesterase that hydrolyzes fatty acids from acylated residues in proteins. Regulates the mitochondrial S-depalmitoylation of the nucleophilic active site residue of peroxiredoxin-5/PRDX5, a key antioxidant protein, therefore modulating mitochondrial antioxidant ability. Also catalyzes the deglucuronidation of mycophenolic acid acyl-glucuronide, an active metabolite of the immunosuppressant drug mycophenolate.</text>
</comment>
<dbReference type="Proteomes" id="UP000237968">
    <property type="component" value="Unassembled WGS sequence"/>
</dbReference>
<dbReference type="InterPro" id="IPR000073">
    <property type="entry name" value="AB_hydrolase_1"/>
</dbReference>
<reference evidence="12 13" key="1">
    <citation type="submission" date="2018-03" db="EMBL/GenBank/DDBJ databases">
        <title>Draft Genome Sequences of the Obligatory Marine Myxobacteria Enhygromyxa salina SWB005.</title>
        <authorList>
            <person name="Poehlein A."/>
            <person name="Moghaddam J.A."/>
            <person name="Harms H."/>
            <person name="Alanjari M."/>
            <person name="Koenig G.M."/>
            <person name="Daniel R."/>
            <person name="Schaeberle T.F."/>
        </authorList>
    </citation>
    <scope>NUCLEOTIDE SEQUENCE [LARGE SCALE GENOMIC DNA]</scope>
    <source>
        <strain evidence="12 13">SWB005</strain>
    </source>
</reference>
<dbReference type="InterPro" id="IPR029058">
    <property type="entry name" value="AB_hydrolase_fold"/>
</dbReference>
<evidence type="ECO:0000313" key="12">
    <source>
        <dbReference type="EMBL" id="PRP90268.1"/>
    </source>
</evidence>
<dbReference type="InterPro" id="IPR008886">
    <property type="entry name" value="UPF0227/Esterase_YqiA"/>
</dbReference>
<comment type="caution">
    <text evidence="12">The sequence shown here is derived from an EMBL/GenBank/DDBJ whole genome shotgun (WGS) entry which is preliminary data.</text>
</comment>
<gene>
    <name evidence="12" type="ORF">ENSA5_66120</name>
</gene>
<evidence type="ECO:0000256" key="1">
    <source>
        <dbReference type="ARBA" id="ARBA00012423"/>
    </source>
</evidence>
<dbReference type="Gene3D" id="3.40.50.1820">
    <property type="entry name" value="alpha/beta hydrolase"/>
    <property type="match status" value="1"/>
</dbReference>
<dbReference type="InterPro" id="IPR052382">
    <property type="entry name" value="ABHD10_acyl-thioesterase"/>
</dbReference>
<proteinExistence type="predicted"/>
<evidence type="ECO:0000256" key="11">
    <source>
        <dbReference type="ARBA" id="ARBA00047972"/>
    </source>
</evidence>
<evidence type="ECO:0000256" key="10">
    <source>
        <dbReference type="ARBA" id="ARBA00047409"/>
    </source>
</evidence>
<organism evidence="12 13">
    <name type="scientific">Enhygromyxa salina</name>
    <dbReference type="NCBI Taxonomy" id="215803"/>
    <lineage>
        <taxon>Bacteria</taxon>
        <taxon>Pseudomonadati</taxon>
        <taxon>Myxococcota</taxon>
        <taxon>Polyangia</taxon>
        <taxon>Nannocystales</taxon>
        <taxon>Nannocystaceae</taxon>
        <taxon>Enhygromyxa</taxon>
    </lineage>
</organism>
<dbReference type="GO" id="GO:0102390">
    <property type="term" value="F:mycophenolic acid acyl-glucuronide esterase activity"/>
    <property type="evidence" value="ECO:0007669"/>
    <property type="project" value="UniProtKB-EC"/>
</dbReference>
<dbReference type="GO" id="GO:0008474">
    <property type="term" value="F:palmitoyl-(protein) hydrolase activity"/>
    <property type="evidence" value="ECO:0007669"/>
    <property type="project" value="UniProtKB-EC"/>
</dbReference>
<dbReference type="EC" id="3.1.1.93" evidence="4"/>
<comment type="catalytic activity">
    <reaction evidence="11">
        <text>mycophenolic acid O-acyl-beta-D-glucuronide + H2O = mycophenolate + D-glucuronate + H(+)</text>
        <dbReference type="Rhea" id="RHEA:34179"/>
        <dbReference type="ChEBI" id="CHEBI:15377"/>
        <dbReference type="ChEBI" id="CHEBI:15378"/>
        <dbReference type="ChEBI" id="CHEBI:58720"/>
        <dbReference type="ChEBI" id="CHEBI:62932"/>
        <dbReference type="ChEBI" id="CHEBI:66982"/>
        <dbReference type="EC" id="3.1.1.93"/>
    </reaction>
    <physiologicalReaction direction="left-to-right" evidence="11">
        <dbReference type="Rhea" id="RHEA:34180"/>
    </physiologicalReaction>
</comment>
<keyword evidence="13" id="KW-1185">Reference proteome</keyword>
<protein>
    <recommendedName>
        <fullName evidence="5">Palmitoyl-protein thioesterase ABHD10, mitochondrial</fullName>
        <ecNumber evidence="4">3.1.1.93</ecNumber>
        <ecNumber evidence="1">3.1.2.22</ecNumber>
    </recommendedName>
    <alternativeName>
        <fullName evidence="7">Acyl-protein thioesterase ABHD10</fullName>
    </alternativeName>
    <alternativeName>
        <fullName evidence="8">Alpha/beta hydrolase domain-containing protein 10</fullName>
    </alternativeName>
    <alternativeName>
        <fullName evidence="6">Mycophenolic acid acyl-glucuronide esterase, mitochondrial</fullName>
    </alternativeName>
</protein>
<dbReference type="GO" id="GO:0004553">
    <property type="term" value="F:hydrolase activity, hydrolyzing O-glycosyl compounds"/>
    <property type="evidence" value="ECO:0007669"/>
    <property type="project" value="TreeGrafter"/>
</dbReference>
<dbReference type="RefSeq" id="WP_181198421.1">
    <property type="nucleotide sequence ID" value="NZ_PVNK01000288.1"/>
</dbReference>
<dbReference type="PANTHER" id="PTHR16138">
    <property type="entry name" value="MYCOPHENOLIC ACID ACYL-GLUCURONIDE ESTERASE, MITOCHONDRIAL"/>
    <property type="match status" value="1"/>
</dbReference>
<comment type="catalytic activity">
    <reaction evidence="10">
        <text>S-hexadecanoyl-L-cysteinyl-[protein] + H2O = L-cysteinyl-[protein] + hexadecanoate + H(+)</text>
        <dbReference type="Rhea" id="RHEA:19233"/>
        <dbReference type="Rhea" id="RHEA-COMP:10131"/>
        <dbReference type="Rhea" id="RHEA-COMP:11032"/>
        <dbReference type="ChEBI" id="CHEBI:7896"/>
        <dbReference type="ChEBI" id="CHEBI:15377"/>
        <dbReference type="ChEBI" id="CHEBI:15378"/>
        <dbReference type="ChEBI" id="CHEBI:29950"/>
        <dbReference type="ChEBI" id="CHEBI:74151"/>
        <dbReference type="EC" id="3.1.2.22"/>
    </reaction>
    <physiologicalReaction direction="left-to-right" evidence="10">
        <dbReference type="Rhea" id="RHEA:19234"/>
    </physiologicalReaction>
</comment>
<keyword evidence="2 12" id="KW-0378">Hydrolase</keyword>
<evidence type="ECO:0000256" key="8">
    <source>
        <dbReference type="ARBA" id="ARBA00042704"/>
    </source>
</evidence>
<keyword evidence="3" id="KW-0809">Transit peptide</keyword>
<evidence type="ECO:0000313" key="13">
    <source>
        <dbReference type="Proteomes" id="UP000237968"/>
    </source>
</evidence>
<name>A0A2S9XBN8_9BACT</name>
<evidence type="ECO:0000256" key="5">
    <source>
        <dbReference type="ARBA" id="ARBA00039314"/>
    </source>
</evidence>
<accession>A0A2S9XBN8</accession>
<evidence type="ECO:0000256" key="4">
    <source>
        <dbReference type="ARBA" id="ARBA00039132"/>
    </source>
</evidence>
<evidence type="ECO:0000256" key="2">
    <source>
        <dbReference type="ARBA" id="ARBA00022801"/>
    </source>
</evidence>
<evidence type="ECO:0000256" key="3">
    <source>
        <dbReference type="ARBA" id="ARBA00022946"/>
    </source>
</evidence>
<dbReference type="PRINTS" id="PR00111">
    <property type="entry name" value="ABHYDROLASE"/>
</dbReference>
<dbReference type="SUPFAM" id="SSF53474">
    <property type="entry name" value="alpha/beta-Hydrolases"/>
    <property type="match status" value="1"/>
</dbReference>
<dbReference type="EC" id="3.1.2.22" evidence="1"/>
<evidence type="ECO:0000256" key="6">
    <source>
        <dbReference type="ARBA" id="ARBA00041520"/>
    </source>
</evidence>
<evidence type="ECO:0000256" key="9">
    <source>
        <dbReference type="ARBA" id="ARBA00046047"/>
    </source>
</evidence>
<dbReference type="AlphaFoldDB" id="A0A2S9XBN8"/>